<reference evidence="3 4" key="1">
    <citation type="submission" date="2019-09" db="EMBL/GenBank/DDBJ databases">
        <title>Prevotella A2879 sp. nov., isolated from an abscess of a patient.</title>
        <authorList>
            <person name="Buhl M."/>
            <person name="Oberhettinger P."/>
        </authorList>
    </citation>
    <scope>NUCLEOTIDE SEQUENCE [LARGE SCALE GENOMIC DNA]</scope>
    <source>
        <strain evidence="3 4">A2879</strain>
    </source>
</reference>
<dbReference type="NCBIfam" id="NF047742">
    <property type="entry name" value="antiphage_MADS8"/>
    <property type="match status" value="1"/>
</dbReference>
<dbReference type="Gene3D" id="3.40.50.300">
    <property type="entry name" value="P-loop containing nucleotide triphosphate hydrolases"/>
    <property type="match status" value="1"/>
</dbReference>
<dbReference type="InterPro" id="IPR033186">
    <property type="entry name" value="HerA_C"/>
</dbReference>
<dbReference type="InterPro" id="IPR008571">
    <property type="entry name" value="HerA-like"/>
</dbReference>
<keyword evidence="4" id="KW-1185">Reference proteome</keyword>
<feature type="domain" description="Helicase HerA-like C-terminal" evidence="2">
    <location>
        <begin position="1615"/>
        <end position="1808"/>
    </location>
</feature>
<protein>
    <submittedName>
        <fullName evidence="3">DUF853 family protein</fullName>
    </submittedName>
</protein>
<comment type="caution">
    <text evidence="3">The sequence shown here is derived from an EMBL/GenBank/DDBJ whole genome shotgun (WGS) entry which is preliminary data.</text>
</comment>
<name>A0A7C9HFC9_9BACT</name>
<dbReference type="EMBL" id="VVIQ01000004">
    <property type="protein sequence ID" value="MUL27764.1"/>
    <property type="molecule type" value="Genomic_DNA"/>
</dbReference>
<dbReference type="Pfam" id="PF05872">
    <property type="entry name" value="HerA_C"/>
    <property type="match status" value="1"/>
</dbReference>
<feature type="compositionally biased region" description="Basic and acidic residues" evidence="1">
    <location>
        <begin position="1348"/>
        <end position="1380"/>
    </location>
</feature>
<evidence type="ECO:0000313" key="3">
    <source>
        <dbReference type="EMBL" id="MUL27764.1"/>
    </source>
</evidence>
<feature type="region of interest" description="Disordered" evidence="1">
    <location>
        <begin position="1345"/>
        <end position="1423"/>
    </location>
</feature>
<evidence type="ECO:0000259" key="2">
    <source>
        <dbReference type="Pfam" id="PF05872"/>
    </source>
</evidence>
<sequence>MEEIRTLYYDRFIQHVVETYSPKLKQVRPGHCMKITGLALKELRVLLPLLRPINKDLSVFILSEEEKGEEFIHATKLIELRNDPTKAVLILVPTNSRTSAEDSYGDATFQNLSASDLQDSFILKLIDEIPEEKKYSWAQIFELLRDEVHAYKNDVISYILYLELNQFSDEAWGNGLFVFGMWPDMALLRDENAVRRRFMLNKEKASVIISDFSLTAADRISSLPIERGTIQRALMSFLTSDDSVEDANSLFESILRNHPEFNYANIPWLETGSSGPVKVMVDLNTGKDSKKELVRDDEGNFVLNIITEKKSKVSFTITIDPAPKDNPAIVSFEIALVDISDFSEVGVIKKAKVGTNKRASRKMSVNIADGMFDEGDYLLRVRALDENGIVLEQKKEFKEDLVQAAWEEAKEKNPNLQMEQYRLEHHVAYCNESAVFTIVNDGDVPEGQIDKRAKVNSFTQAIILYRSAHLAKNEDLDIPTDGVDRNLWVDGNLNNTYHFDFGAAYAYQIQLSKKLIQLESTFLKNANVFGHVEALLGGNPTDAYLMNPNDTANREPLFVPASDVNIPNELIALREDLFAIIRESAEDESGLTSTLDFTTNLGLIKAYLAEYNTWLNEELEKDLNTDDVVKLQNIDTVLLSVEMPDGSKNQIKLVSPLHPLRLAWMVNLYELYQDWEDRTIEVPKYRKAWYRKLDKLFQGQIPMNVAPIVLSDDPLKEAYQYIGELTFGWGAYAQPTQSEEAFSSGSRQLKSYVSMLLNVAREKRIDSDVNLDLVVRHLFNYSVSHPYTDKLVINLFNAGDAATFAEALVRLEKIGIGHELAYEIRLFTDENMLQSGEAFKDLLDPESAVANDAEVFSQASANRLFPKLRFSLNKTSDFINKHDNYQAHLSFLVNPFVVNTEPARPSELSRSFFLNGTICRDIVEAKPVGKTFVWNRYYSNKSLPNPVSESANLEVSLFARLQEVIGKMLSSTIEESVPATTLRLKENDMMLLSFIHDSSDWVVTFDKNMGPEFYDLPCLGDSDVPYLLDYVPNDEATGISSYLTTKPTSEIAALMVPLFKQYGINIEDKKNFKQILEDVRSISSSLIMQVNTTSRKGFEVIGTTLTKRFLEKKGITTESFMIPIDLHKELFVDLDSDKQDRADNLVVKIDTSRKEILFNVVEIKCRNAYYQADELHQKIVNQIENTIFALRSHFEIAVDGNDRLDRELKVLELKSLLEFYINRSLRYGQLNPDKAHEYKVFLSKLSEGYTIRFKRLGVIFDFMQAERQKKDFYGDTVIYTMGNPVIEQILDENSNLKTQVLEAQDNEFVNFFEPTFVPAEQTSPTQESPVKSVTVVAPTDDSDYEVIVPKKVDNDPAESVKSEKKEHNDSVVFDKPKEDVEQPQTPPAVTPEAEEQPSETEPTKEEKPEKDVPVTDTPVEDIPSQLSHDDEVVVPEVDPNYKEPVVDVIIGKNSESPQFGVLGKMVSNGRVIGMDLNECNTISLFGVQGAGKSYTIGSVTEMVLKQFSNVNKLPAPMAGVIFHFSESMDYAPEFTSMVYPNDEAGQLAKLKAEYGAEPNSVKDVVLLAPEAQVELRKAQYPDLEVHSIGFDSGELSVRDWLFLLAAMGNDSAYIKELKQIMKACRHNMSLANIRSGVANSDHLSTSQRALANTKLDFAEEYITDGCKLQQYLRPGRLIIVDLRDEFIEKEEALGLFVVMLNIFSSVMTVDGKAFNKFIVFDEAHKYMNNKELVDSITTAIREMRHKGVSIMIASQDPMSLPTEIIELSSMVVMHRFSSPAWVKHVQKAITPLQTLTATEMAALGSGEAYLWANKATDKAITQRPIKISIRPRVTKHGGDTIQAVK</sequence>
<organism evidence="3 4">
    <name type="scientific">Prevotella vespertina</name>
    <dbReference type="NCBI Taxonomy" id="2608404"/>
    <lineage>
        <taxon>Bacteria</taxon>
        <taxon>Pseudomonadati</taxon>
        <taxon>Bacteroidota</taxon>
        <taxon>Bacteroidia</taxon>
        <taxon>Bacteroidales</taxon>
        <taxon>Prevotellaceae</taxon>
        <taxon>Prevotella</taxon>
    </lineage>
</organism>
<dbReference type="Proteomes" id="UP000482295">
    <property type="component" value="Unassembled WGS sequence"/>
</dbReference>
<dbReference type="RefSeq" id="WP_155715807.1">
    <property type="nucleotide sequence ID" value="NZ_VVIQ01000004.1"/>
</dbReference>
<evidence type="ECO:0000256" key="1">
    <source>
        <dbReference type="SAM" id="MobiDB-lite"/>
    </source>
</evidence>
<evidence type="ECO:0000313" key="4">
    <source>
        <dbReference type="Proteomes" id="UP000482295"/>
    </source>
</evidence>
<dbReference type="PANTHER" id="PTHR42957:SF1">
    <property type="entry name" value="HELICASE MJ1565-RELATED"/>
    <property type="match status" value="1"/>
</dbReference>
<accession>A0A7C9HFC9</accession>
<dbReference type="InterPro" id="IPR027417">
    <property type="entry name" value="P-loop_NTPase"/>
</dbReference>
<gene>
    <name evidence="3" type="ORF">F0475_05470</name>
</gene>
<dbReference type="SUPFAM" id="SSF52540">
    <property type="entry name" value="P-loop containing nucleoside triphosphate hydrolases"/>
    <property type="match status" value="1"/>
</dbReference>
<proteinExistence type="predicted"/>
<feature type="compositionally biased region" description="Basic and acidic residues" evidence="1">
    <location>
        <begin position="1401"/>
        <end position="1413"/>
    </location>
</feature>
<dbReference type="PANTHER" id="PTHR42957">
    <property type="entry name" value="HELICASE MJ1565-RELATED"/>
    <property type="match status" value="1"/>
</dbReference>